<evidence type="ECO:0000313" key="4">
    <source>
        <dbReference type="Proteomes" id="UP000515292"/>
    </source>
</evidence>
<dbReference type="SUPFAM" id="SSF56281">
    <property type="entry name" value="Metallo-hydrolase/oxidoreductase"/>
    <property type="match status" value="1"/>
</dbReference>
<accession>A0A7G5IM88</accession>
<dbReference type="PANTHER" id="PTHR42951:SF4">
    <property type="entry name" value="ACYL-COENZYME A THIOESTERASE MBLAC2"/>
    <property type="match status" value="1"/>
</dbReference>
<dbReference type="Proteomes" id="UP000515292">
    <property type="component" value="Chromosome"/>
</dbReference>
<protein>
    <submittedName>
        <fullName evidence="3">MBL fold metallo-hydrolase</fullName>
    </submittedName>
</protein>
<dbReference type="InterPro" id="IPR050855">
    <property type="entry name" value="NDM-1-like"/>
</dbReference>
<dbReference type="SMART" id="SM00849">
    <property type="entry name" value="Lactamase_B"/>
    <property type="match status" value="1"/>
</dbReference>
<name>A0A7G5IM88_9SPHN</name>
<dbReference type="AlphaFoldDB" id="A0A7G5IM88"/>
<dbReference type="PANTHER" id="PTHR42951">
    <property type="entry name" value="METALLO-BETA-LACTAMASE DOMAIN-CONTAINING"/>
    <property type="match status" value="1"/>
</dbReference>
<evidence type="ECO:0000256" key="1">
    <source>
        <dbReference type="ARBA" id="ARBA00005250"/>
    </source>
</evidence>
<comment type="similarity">
    <text evidence="1">Belongs to the metallo-beta-lactamase superfamily. Class-B beta-lactamase family.</text>
</comment>
<dbReference type="GO" id="GO:0016787">
    <property type="term" value="F:hydrolase activity"/>
    <property type="evidence" value="ECO:0007669"/>
    <property type="project" value="UniProtKB-KW"/>
</dbReference>
<proteinExistence type="inferred from homology"/>
<gene>
    <name evidence="3" type="ORF">H3309_01980</name>
</gene>
<keyword evidence="3" id="KW-0378">Hydrolase</keyword>
<sequence length="308" mass="32567">MGAGLWAWMQPDGGWGYSNAGLISDGGEAALVDTLFDEALTDDMLRAMEASCGVRRETIATVVNTHANGDHTHGNALLAHAEIVASAASAREMEAFPPATLAMMKAAGAAGQLGEAGRYFAEIFAPFDFAGVRHRAPTRTFSGVAGLQVGGHGVQLLEVGPAHTAGDVIVHVPGARTVFTGDILFIEGTPIIWAGPVSNWIAACDLIESLDAAHIVPGHGPLTDRAGVREVTDYLHFIEAEAVRRFEAGMGPEEAARDIGLGRYAGWKDAERVAVNVDTVWREWSGSNAPADALALFGRMATIYYDTR</sequence>
<dbReference type="Gene3D" id="3.60.15.10">
    <property type="entry name" value="Ribonuclease Z/Hydroxyacylglutathione hydrolase-like"/>
    <property type="match status" value="1"/>
</dbReference>
<reference evidence="3 4" key="1">
    <citation type="submission" date="2020-07" db="EMBL/GenBank/DDBJ databases">
        <title>Complete genome sequence for Sandaracinobacter sp. M6.</title>
        <authorList>
            <person name="Tang Y."/>
            <person name="Liu Q."/>
            <person name="Guo Z."/>
            <person name="Lei P."/>
            <person name="Huang B."/>
        </authorList>
    </citation>
    <scope>NUCLEOTIDE SEQUENCE [LARGE SCALE GENOMIC DNA]</scope>
    <source>
        <strain evidence="3 4">M6</strain>
    </source>
</reference>
<dbReference type="Pfam" id="PF00753">
    <property type="entry name" value="Lactamase_B"/>
    <property type="match status" value="1"/>
</dbReference>
<evidence type="ECO:0000313" key="3">
    <source>
        <dbReference type="EMBL" id="QMW24480.1"/>
    </source>
</evidence>
<evidence type="ECO:0000259" key="2">
    <source>
        <dbReference type="SMART" id="SM00849"/>
    </source>
</evidence>
<keyword evidence="4" id="KW-1185">Reference proteome</keyword>
<dbReference type="KEGG" id="sand:H3309_01980"/>
<dbReference type="EMBL" id="CP059851">
    <property type="protein sequence ID" value="QMW24480.1"/>
    <property type="molecule type" value="Genomic_DNA"/>
</dbReference>
<dbReference type="CDD" id="cd16282">
    <property type="entry name" value="metallo-hydrolase-like_MBL-fold"/>
    <property type="match status" value="1"/>
</dbReference>
<dbReference type="GO" id="GO:0017001">
    <property type="term" value="P:antibiotic catabolic process"/>
    <property type="evidence" value="ECO:0007669"/>
    <property type="project" value="UniProtKB-ARBA"/>
</dbReference>
<organism evidence="3 4">
    <name type="scientific">Sandaracinobacteroides saxicola</name>
    <dbReference type="NCBI Taxonomy" id="2759707"/>
    <lineage>
        <taxon>Bacteria</taxon>
        <taxon>Pseudomonadati</taxon>
        <taxon>Pseudomonadota</taxon>
        <taxon>Alphaproteobacteria</taxon>
        <taxon>Sphingomonadales</taxon>
        <taxon>Sphingosinicellaceae</taxon>
        <taxon>Sandaracinobacteroides</taxon>
    </lineage>
</organism>
<feature type="domain" description="Metallo-beta-lactamase" evidence="2">
    <location>
        <begin position="17"/>
        <end position="219"/>
    </location>
</feature>
<dbReference type="InterPro" id="IPR036866">
    <property type="entry name" value="RibonucZ/Hydroxyglut_hydro"/>
</dbReference>
<dbReference type="InterPro" id="IPR001279">
    <property type="entry name" value="Metallo-B-lactamas"/>
</dbReference>